<feature type="repeat" description="ANK" evidence="6">
    <location>
        <begin position="2067"/>
        <end position="2099"/>
    </location>
</feature>
<dbReference type="PANTHER" id="PTHR24198">
    <property type="entry name" value="ANKYRIN REPEAT AND PROTEIN KINASE DOMAIN-CONTAINING PROTEIN"/>
    <property type="match status" value="1"/>
</dbReference>
<feature type="region of interest" description="Disordered" evidence="7">
    <location>
        <begin position="415"/>
        <end position="434"/>
    </location>
</feature>
<feature type="repeat" description="ANK" evidence="6">
    <location>
        <begin position="1616"/>
        <end position="1648"/>
    </location>
</feature>
<feature type="compositionally biased region" description="Low complexity" evidence="7">
    <location>
        <begin position="223"/>
        <end position="245"/>
    </location>
</feature>
<feature type="repeat" description="ANK" evidence="6">
    <location>
        <begin position="1481"/>
        <end position="1513"/>
    </location>
</feature>
<dbReference type="Gene3D" id="3.30.60.90">
    <property type="match status" value="1"/>
</dbReference>
<accession>A0A4Z1G027</accession>
<gene>
    <name evidence="10" type="ORF">BPAE_0006g01150</name>
</gene>
<keyword evidence="8" id="KW-1133">Transmembrane helix</keyword>
<keyword evidence="8" id="KW-0472">Membrane</keyword>
<comment type="caution">
    <text evidence="10">The sequence shown here is derived from an EMBL/GenBank/DDBJ whole genome shotgun (WGS) entry which is preliminary data.</text>
</comment>
<feature type="compositionally biased region" description="Basic and acidic residues" evidence="7">
    <location>
        <begin position="2347"/>
        <end position="2361"/>
    </location>
</feature>
<dbReference type="SUPFAM" id="SSF57850">
    <property type="entry name" value="RING/U-box"/>
    <property type="match status" value="1"/>
</dbReference>
<feature type="repeat" description="ANK" evidence="6">
    <location>
        <begin position="1719"/>
        <end position="1751"/>
    </location>
</feature>
<dbReference type="SMART" id="SM00248">
    <property type="entry name" value="ANK"/>
    <property type="match status" value="28"/>
</dbReference>
<dbReference type="InterPro" id="IPR043145">
    <property type="entry name" value="Znf_ZZ_sf"/>
</dbReference>
<feature type="repeat" description="ANK" evidence="6">
    <location>
        <begin position="1228"/>
        <end position="1260"/>
    </location>
</feature>
<dbReference type="PROSITE" id="PS01357">
    <property type="entry name" value="ZF_ZZ_1"/>
    <property type="match status" value="1"/>
</dbReference>
<feature type="compositionally biased region" description="Polar residues" evidence="7">
    <location>
        <begin position="503"/>
        <end position="529"/>
    </location>
</feature>
<evidence type="ECO:0000256" key="2">
    <source>
        <dbReference type="ARBA" id="ARBA00022737"/>
    </source>
</evidence>
<evidence type="ECO:0000313" key="10">
    <source>
        <dbReference type="EMBL" id="TGO30374.1"/>
    </source>
</evidence>
<feature type="repeat" description="ANK" evidence="6">
    <location>
        <begin position="1550"/>
        <end position="1582"/>
    </location>
</feature>
<dbReference type="Pfam" id="PF12796">
    <property type="entry name" value="Ank_2"/>
    <property type="match status" value="10"/>
</dbReference>
<feature type="compositionally biased region" description="Basic and acidic residues" evidence="7">
    <location>
        <begin position="248"/>
        <end position="272"/>
    </location>
</feature>
<protein>
    <recommendedName>
        <fullName evidence="9">ZZ-type domain-containing protein</fullName>
    </recommendedName>
</protein>
<dbReference type="PANTHER" id="PTHR24198:SF165">
    <property type="entry name" value="ANKYRIN REPEAT-CONTAINING PROTEIN-RELATED"/>
    <property type="match status" value="1"/>
</dbReference>
<dbReference type="Gene3D" id="1.25.40.20">
    <property type="entry name" value="Ankyrin repeat-containing domain"/>
    <property type="match status" value="5"/>
</dbReference>
<keyword evidence="3" id="KW-0863">Zinc-finger</keyword>
<dbReference type="SUPFAM" id="SSF48403">
    <property type="entry name" value="Ankyrin repeat"/>
    <property type="match status" value="3"/>
</dbReference>
<feature type="transmembrane region" description="Helical" evidence="8">
    <location>
        <begin position="327"/>
        <end position="350"/>
    </location>
</feature>
<evidence type="ECO:0000256" key="6">
    <source>
        <dbReference type="PROSITE-ProRule" id="PRU00023"/>
    </source>
</evidence>
<keyword evidence="2" id="KW-0677">Repeat</keyword>
<evidence type="ECO:0000256" key="3">
    <source>
        <dbReference type="ARBA" id="ARBA00022771"/>
    </source>
</evidence>
<evidence type="ECO:0000256" key="7">
    <source>
        <dbReference type="SAM" id="MobiDB-lite"/>
    </source>
</evidence>
<dbReference type="GO" id="GO:0008270">
    <property type="term" value="F:zinc ion binding"/>
    <property type="evidence" value="ECO:0007669"/>
    <property type="project" value="UniProtKB-KW"/>
</dbReference>
<feature type="repeat" description="ANK" evidence="6">
    <location>
        <begin position="1902"/>
        <end position="1934"/>
    </location>
</feature>
<evidence type="ECO:0000256" key="8">
    <source>
        <dbReference type="SAM" id="Phobius"/>
    </source>
</evidence>
<evidence type="ECO:0000259" key="9">
    <source>
        <dbReference type="PROSITE" id="PS01357"/>
    </source>
</evidence>
<feature type="region of interest" description="Disordered" evidence="7">
    <location>
        <begin position="2332"/>
        <end position="2376"/>
    </location>
</feature>
<keyword evidence="11" id="KW-1185">Reference proteome</keyword>
<keyword evidence="1" id="KW-0479">Metal-binding</keyword>
<keyword evidence="4" id="KW-0862">Zinc</keyword>
<feature type="region of interest" description="Disordered" evidence="7">
    <location>
        <begin position="484"/>
        <end position="531"/>
    </location>
</feature>
<evidence type="ECO:0000256" key="4">
    <source>
        <dbReference type="ARBA" id="ARBA00022833"/>
    </source>
</evidence>
<name>A0A4Z1G027_9HELO</name>
<keyword evidence="5 6" id="KW-0040">ANK repeat</keyword>
<sequence>MVLLTISPSEYQIASTSGFSGRSAFTWLAIGSRLARKWLITGWILLATGMGGADADGTDVTNNLFSDLGPLLALFGDTFAQQFLRESFTWLDHIIFAMAPLGILTAIIGAIRVGGPGYLRAVIGRARENKASAELDFMSSTSHEVSELWNGDGIVRTMGKGKIKQIVFLKGREKSEDLGLYTLHLAKRDGLMENEPYRGPLVKELKSLWDIAPKLWKRMRPISPQDNNDPNNNYPNNKNHSNNESIDNDQRKDKSKGNDSKRSQSESNDSDRAPNISLNLHPKQTTWELFVAAILGIILQVGVMLFSGFVAYNDRFGAMIGGRPSAYAFPILASGTAVLVFGMGICALVIGQSTDEELWRLGEDKDHATEDAQVIHEPTSHMHKDEESGGVESLWKRKPLSQRFPEVFINSLMKEGERNPKSAHSANEPKSRKNCRENRKEFLVFWLQKSFIVSDQTFDSYMLMAREEKESVLTSCRNNDRVFGDSSGSTLRAQPDRFRQQEAKSNPNTEANSCTGQLKSSHTSPSRILSSGPVIRESATPSVHDFSAWKFPSKIRLSQSDKVASRWLSTLCLIGTSTGIVGFVLQFEGFRGISWTCSIAQLVAILIMTVVRAVIRRGMLDSPVAEKIQDGYEMDWLALRIGNDDKFLPNLCEREPKDTVCSICGGYNDHDCDVLYWKVSNEIRPPSPKTAGWKTSLTEIDSKAQKVVNIRKRLQELTNWSDKEVKVCAASAATAIEKIMGLFKGWEGSTFCWLVDIQMKKGDADANQQVQLKVTKRSGTEENLWDVNPQDIESIISLWMYHLVDRDQTDGEIHDSTDKNIPIIQSFQRVLGPSSTSLTRDLAWWTGVEISEVLDRFTWKNDRDTKCLSLGFGRNIQGFEFTGSKVDGSQNLQLSTMVAHVGKEKFLAQHIFSTFMWAVLHFLPIEKGNNKFDTKAVLPSDDRLKLSAKVPTWNSLRLTNEKIKQMAQVIEISGLGSLEDAHLLIIPPLSCSYKLPNEGIVDELRKSARDNELGYRDTACDLYAKLLQLCDSLPPQGRFVYKVVSTSVDFLVTAASTSTTKEYMAISDENLEKSKKSLVTNLQRNHKRCLVVLKSLYTKQKRPESFEKTGLLNDKIRDRIKGEVDYGYTDLHKQIIDKKKPLDLKSTSLSDPDILGWTPLHYAVRYSFDAVKELLKEDKELANKVDLAQRTPLHYAVMKQNKSQVQQSEIQTISQLVEANSKPLKGRDGLVPLHWAAKTGNYEAVELLLNTQLHQSTINSKDCWDMTPLHFAALGGHLNIINLLLEPRYTTPALDARDKFGRTVLHVAVMGIELSREFNGAEIVKKLINKGADVKLRDRDDKKAVDLAAEMEKKINSEIYRGGEKSSDSEQDLNQVRFSIKSLLGKENLIIDGGSLLLWAVQNKFETPFNVLIESNKIVEDDKQRDVETGQSILHLAVDAKSDSMVEKILKRWTPRGVEPQATKSHNSTQEAPPLDMCDDMGCTALILAARKGYRKIVRLLLKAGSKGDITDDMKWTALAWAASQGHVDIVTELLQDKEIKANIDARDCFGYTPLMLAITNDHLNVVVELLGHKADPNIESRNGATALTLAVRLKSESIVQKLLNAKADKSNRSYNKRSALSLAAENGSLNIVVQLLDDNADPDLVDGDPERSILSRVAKAGYSEIATLLMDKGATLGLKGKGDQLTTFIAVENGHYNVVKLFLERQQSKSGANEIDNNSDSILCCAVIYGHKNIVKLLIDSGADIEMKSGKEEQTPLSRAASEGNLEIIELLLNHGANLRAEDKHGWTPLICALKSQQPKAAQWLVNYAARKDFTHKDLFRNDFQENQHTGQLDSVIIWACKEGNLDFVKLLLDLDLSINFNARENMTESTPLIEASRKGKSEIIDLLLKNEALVDSQNCLKSTALHAAVSQGHQNIVELLLKSKANINLTNASEETPLFLAVLNKNEDIVRSLLQKHPNVDVPNDEGETPLALAVRQDSKTIAQLLLDEEPNLNTKDKDGRTPLFLAVVNENVSLVQLLLEAGANAKTDDNSSSSPLFQALYNENSEIVSLLLKGGADTKSHSIYGGTPLQEAARWGLGEILKILLTSHAEVNETDIQGRNVFHIAVDYNRIPILDILLKEGKNQRNALDLYDKQGRNVFHHAATSHSLDMISFLLELPSGDSQYHRKDKDGWTPLHWAAQAGDLKFVRKLIDKGIELDAEVRELIKNWTPRQIASYNDYSEIVDLLEGFSIFDEILPPAAVVHNWITCDGCNCTIHGVRYRCTDCNNFDFCWKCKYTSDNTHPKHTFEEIGLEKSESSSDESSDNAIPTIWAMQDYEMQLMLIEQQNKKRLMMARQEQDSIQPRPDDDKDSSADKDIPPKSNIEESTNAGVPS</sequence>
<dbReference type="Pfam" id="PF00569">
    <property type="entry name" value="ZZ"/>
    <property type="match status" value="1"/>
</dbReference>
<feature type="transmembrane region" description="Helical" evidence="8">
    <location>
        <begin position="567"/>
        <end position="587"/>
    </location>
</feature>
<dbReference type="InterPro" id="IPR002110">
    <property type="entry name" value="Ankyrin_rpt"/>
</dbReference>
<dbReference type="PROSITE" id="PS50297">
    <property type="entry name" value="ANK_REP_REGION"/>
    <property type="match status" value="13"/>
</dbReference>
<proteinExistence type="predicted"/>
<dbReference type="InterPro" id="IPR036770">
    <property type="entry name" value="Ankyrin_rpt-contain_sf"/>
</dbReference>
<evidence type="ECO:0000313" key="11">
    <source>
        <dbReference type="Proteomes" id="UP000297910"/>
    </source>
</evidence>
<feature type="repeat" description="ANK" evidence="6">
    <location>
        <begin position="1968"/>
        <end position="2000"/>
    </location>
</feature>
<organism evidence="10 11">
    <name type="scientific">Botrytis paeoniae</name>
    <dbReference type="NCBI Taxonomy" id="278948"/>
    <lineage>
        <taxon>Eukaryota</taxon>
        <taxon>Fungi</taxon>
        <taxon>Dikarya</taxon>
        <taxon>Ascomycota</taxon>
        <taxon>Pezizomycotina</taxon>
        <taxon>Leotiomycetes</taxon>
        <taxon>Helotiales</taxon>
        <taxon>Sclerotiniaceae</taxon>
        <taxon>Botrytis</taxon>
    </lineage>
</organism>
<feature type="repeat" description="ANK" evidence="6">
    <location>
        <begin position="2173"/>
        <end position="2205"/>
    </location>
</feature>
<feature type="repeat" description="ANK" evidence="6">
    <location>
        <begin position="1264"/>
        <end position="1286"/>
    </location>
</feature>
<reference evidence="10 11" key="1">
    <citation type="submission" date="2017-12" db="EMBL/GenBank/DDBJ databases">
        <title>Comparative genomics of Botrytis spp.</title>
        <authorList>
            <person name="Valero-Jimenez C.A."/>
            <person name="Tapia P."/>
            <person name="Veloso J."/>
            <person name="Silva-Moreno E."/>
            <person name="Staats M."/>
            <person name="Valdes J.H."/>
            <person name="Van Kan J.A.L."/>
        </authorList>
    </citation>
    <scope>NUCLEOTIDE SEQUENCE [LARGE SCALE GENOMIC DNA]</scope>
    <source>
        <strain evidence="10 11">Bp0003</strain>
    </source>
</reference>
<feature type="repeat" description="ANK" evidence="6">
    <location>
        <begin position="1935"/>
        <end position="1967"/>
    </location>
</feature>
<feature type="repeat" description="ANK" evidence="6">
    <location>
        <begin position="1753"/>
        <end position="1785"/>
    </location>
</feature>
<dbReference type="CDD" id="cd02340">
    <property type="entry name" value="ZZ_NBR1_like"/>
    <property type="match status" value="1"/>
</dbReference>
<feature type="repeat" description="ANK" evidence="6">
    <location>
        <begin position="1869"/>
        <end position="1901"/>
    </location>
</feature>
<feature type="repeat" description="ANK" evidence="6">
    <location>
        <begin position="2034"/>
        <end position="2066"/>
    </location>
</feature>
<dbReference type="Proteomes" id="UP000297910">
    <property type="component" value="Unassembled WGS sequence"/>
</dbReference>
<dbReference type="SMART" id="SM00291">
    <property type="entry name" value="ZnF_ZZ"/>
    <property type="match status" value="1"/>
</dbReference>
<dbReference type="PRINTS" id="PR01415">
    <property type="entry name" value="ANKYRIN"/>
</dbReference>
<dbReference type="InterPro" id="IPR000433">
    <property type="entry name" value="Znf_ZZ"/>
</dbReference>
<dbReference type="EMBL" id="PQXI01000006">
    <property type="protein sequence ID" value="TGO30374.1"/>
    <property type="molecule type" value="Genomic_DNA"/>
</dbReference>
<feature type="domain" description="ZZ-type" evidence="9">
    <location>
        <begin position="2251"/>
        <end position="2277"/>
    </location>
</feature>
<feature type="transmembrane region" description="Helical" evidence="8">
    <location>
        <begin position="94"/>
        <end position="115"/>
    </location>
</feature>
<feature type="compositionally biased region" description="Polar residues" evidence="7">
    <location>
        <begin position="2367"/>
        <end position="2376"/>
    </location>
</feature>
<dbReference type="PROSITE" id="PS50088">
    <property type="entry name" value="ANK_REPEAT"/>
    <property type="match status" value="17"/>
</dbReference>
<keyword evidence="8" id="KW-0812">Transmembrane</keyword>
<feature type="region of interest" description="Disordered" evidence="7">
    <location>
        <begin position="220"/>
        <end position="277"/>
    </location>
</feature>
<feature type="transmembrane region" description="Helical" evidence="8">
    <location>
        <begin position="289"/>
        <end position="312"/>
    </location>
</feature>
<feature type="repeat" description="ANK" evidence="6">
    <location>
        <begin position="2001"/>
        <end position="2033"/>
    </location>
</feature>
<feature type="repeat" description="ANK" evidence="6">
    <location>
        <begin position="1583"/>
        <end position="1615"/>
    </location>
</feature>
<evidence type="ECO:0000256" key="1">
    <source>
        <dbReference type="ARBA" id="ARBA00022723"/>
    </source>
</evidence>
<feature type="repeat" description="ANK" evidence="6">
    <location>
        <begin position="1300"/>
        <end position="1339"/>
    </location>
</feature>
<evidence type="ECO:0000256" key="5">
    <source>
        <dbReference type="ARBA" id="ARBA00023043"/>
    </source>
</evidence>